<feature type="region of interest" description="Disordered" evidence="2">
    <location>
        <begin position="289"/>
        <end position="340"/>
    </location>
</feature>
<proteinExistence type="predicted"/>
<feature type="compositionally biased region" description="Low complexity" evidence="2">
    <location>
        <begin position="88"/>
        <end position="100"/>
    </location>
</feature>
<reference evidence="4" key="1">
    <citation type="submission" date="2025-08" db="UniProtKB">
        <authorList>
            <consortium name="RefSeq"/>
        </authorList>
    </citation>
    <scope>IDENTIFICATION</scope>
</reference>
<feature type="region of interest" description="Disordered" evidence="2">
    <location>
        <begin position="42"/>
        <end position="63"/>
    </location>
</feature>
<evidence type="ECO:0000313" key="3">
    <source>
        <dbReference type="Proteomes" id="UP000189703"/>
    </source>
</evidence>
<dbReference type="InterPro" id="IPR032795">
    <property type="entry name" value="DUF3741-assoc"/>
</dbReference>
<dbReference type="eggNOG" id="ENOG502QVC5">
    <property type="taxonomic scope" value="Eukaryota"/>
</dbReference>
<keyword evidence="3" id="KW-1185">Reference proteome</keyword>
<name>A0A1U7ZUG0_NELNU</name>
<organism evidence="3 4">
    <name type="scientific">Nelumbo nucifera</name>
    <name type="common">Sacred lotus</name>
    <dbReference type="NCBI Taxonomy" id="4432"/>
    <lineage>
        <taxon>Eukaryota</taxon>
        <taxon>Viridiplantae</taxon>
        <taxon>Streptophyta</taxon>
        <taxon>Embryophyta</taxon>
        <taxon>Tracheophyta</taxon>
        <taxon>Spermatophyta</taxon>
        <taxon>Magnoliopsida</taxon>
        <taxon>Proteales</taxon>
        <taxon>Nelumbonaceae</taxon>
        <taxon>Nelumbo</taxon>
    </lineage>
</organism>
<dbReference type="InterPro" id="IPR025486">
    <property type="entry name" value="DUF4378"/>
</dbReference>
<feature type="compositionally biased region" description="Polar residues" evidence="2">
    <location>
        <begin position="391"/>
        <end position="403"/>
    </location>
</feature>
<dbReference type="RefSeq" id="XP_010258024.1">
    <property type="nucleotide sequence ID" value="XM_010259722.2"/>
</dbReference>
<evidence type="ECO:0000256" key="1">
    <source>
        <dbReference type="SAM" id="Coils"/>
    </source>
</evidence>
<sequence>MSAKILHALTDDNPDLQKQIGCMTGIFQLFDRHHILTGRRITSHSHKRLPPGNSHINSGSLGVEPNNERYLHTHTEKNSNKNVNENQRVSVESSRTSFSSSSCSSSFSSLDCNRTQAELPPFDRAIFPQTPQRDLTMVEPNASPQLRRQSLDFRDVVKDSIYREHRSLSVKTTTKEGTGSHTAKYIDSPRPLQLSKSVNESYGLGTNAKSKVPVDLNESLRVLAKLQEAPWYFNEAKEPPRSSFEAKEGSLFSVPKDAPRFSYDGREIPNPSFESRDVFKSTTKLRDLPRLSLDSREGSMRSSNSATKSNSILKDLQKGGDNSNDKITNSHKELGTYKRPPSVVAKLMGLEALPNSIPGSEQQMTSIKTYSGEDLDSFSRSSKTADESKPNRLSGSPRSSIKDPTSPRLKNHDSVKKSVSNSRLPIEPAPWRQPDGGRRLQNSAFKNWDAHARPPNSSPSVYGEIEKRLKELEFKQSNKDLRALKQILEAMQAKVFQENKKEDQIYNFISQVNYNSPNFTSFDENMRLANRRDQQNSRSISTTVKGIGPPKTFESPIVIMKPAKLINKSGIPASSVIPIDGSPGLRRNGDCFDRRGTINSRMSKDLTPKQNLRENGSRTLSSMDKKTNGRNPKSTEISTKPLQLLKENTETSGKNSGTVSPRLQQKRLEVEKRSARPPIPSSDATRSRKQSVKQPTESYSPGGKLRPRTPNLQHGDDQLSDISSETRYLSHQGDEISQQSDSNVSLSSQMDIEVTSADPSAEINCASFSQGSQSPSRRIAKSSLSSLKQKKSSTRVREDGPLAELATVAPEQPSPVSVLDASFYRDDLPSPLKKISNAFTDDETRNSEGSPEEDKLRPLPLPSENALCNHSSEVKWKKLESIEHLVQKLRQLSSNHNDAPTDYIASLCDNANPDHRYISEILLASGLLLKDLSSGLTTFQFHPSGHPINPDLFFVLEQTKGSSGHATDEHNFEKSGRSKADRGKLHRKLVFDAVNEILVKKLPLLGGPSEPWCRDNKLARRNLNAQQLLRELCSEVEQFQTNNSVSRFDDDEDGLKNILWEDVMRRSDNWTDIHSDVSGVVLDVERLIFKDLIDEIVSGRAASLRAKTTRRCRQLFVN</sequence>
<feature type="region of interest" description="Disordered" evidence="2">
    <location>
        <begin position="834"/>
        <end position="864"/>
    </location>
</feature>
<dbReference type="OMA" id="HCEDQWN"/>
<feature type="compositionally biased region" description="Basic and acidic residues" evidence="2">
    <location>
        <begin position="587"/>
        <end position="616"/>
    </location>
</feature>
<feature type="region of interest" description="Disordered" evidence="2">
    <location>
        <begin position="76"/>
        <end position="100"/>
    </location>
</feature>
<dbReference type="OrthoDB" id="1929599at2759"/>
<feature type="compositionally biased region" description="Basic and acidic residues" evidence="2">
    <location>
        <begin position="842"/>
        <end position="857"/>
    </location>
</feature>
<dbReference type="Proteomes" id="UP000189703">
    <property type="component" value="Unplaced"/>
</dbReference>
<dbReference type="GeneID" id="104597925"/>
<evidence type="ECO:0000313" key="4">
    <source>
        <dbReference type="RefSeq" id="XP_010258024.1"/>
    </source>
</evidence>
<dbReference type="PANTHER" id="PTHR31680">
    <property type="entry name" value="LONGIFOLIA PROTEIN"/>
    <property type="match status" value="1"/>
</dbReference>
<feature type="coiled-coil region" evidence="1">
    <location>
        <begin position="474"/>
        <end position="501"/>
    </location>
</feature>
<dbReference type="Pfam" id="PF14309">
    <property type="entry name" value="DUF4378"/>
    <property type="match status" value="1"/>
</dbReference>
<dbReference type="GO" id="GO:0051513">
    <property type="term" value="P:regulation of monopolar cell growth"/>
    <property type="evidence" value="ECO:0007669"/>
    <property type="project" value="InterPro"/>
</dbReference>
<evidence type="ECO:0000256" key="2">
    <source>
        <dbReference type="SAM" id="MobiDB-lite"/>
    </source>
</evidence>
<feature type="region of interest" description="Disordered" evidence="2">
    <location>
        <begin position="370"/>
        <end position="440"/>
    </location>
</feature>
<dbReference type="KEGG" id="nnu:104597925"/>
<dbReference type="PANTHER" id="PTHR31680:SF4">
    <property type="entry name" value="LONGIFOLIA PROTEIN"/>
    <property type="match status" value="1"/>
</dbReference>
<dbReference type="AlphaFoldDB" id="A0A1U7ZUG0"/>
<dbReference type="Pfam" id="PF14383">
    <property type="entry name" value="VARLMGL"/>
    <property type="match status" value="1"/>
</dbReference>
<feature type="compositionally biased region" description="Low complexity" evidence="2">
    <location>
        <begin position="737"/>
        <end position="749"/>
    </location>
</feature>
<feature type="compositionally biased region" description="Polar residues" evidence="2">
    <location>
        <begin position="766"/>
        <end position="776"/>
    </location>
</feature>
<feature type="region of interest" description="Disordered" evidence="2">
    <location>
        <begin position="579"/>
        <end position="749"/>
    </location>
</feature>
<dbReference type="FunCoup" id="A0A1U7ZUG0">
    <property type="interactions" value="2465"/>
</dbReference>
<feature type="compositionally biased region" description="Basic and acidic residues" evidence="2">
    <location>
        <begin position="289"/>
        <end position="299"/>
    </location>
</feature>
<keyword evidence="1" id="KW-0175">Coiled coil</keyword>
<dbReference type="InterPro" id="IPR033334">
    <property type="entry name" value="LNG1/2"/>
</dbReference>
<feature type="compositionally biased region" description="Polar residues" evidence="2">
    <location>
        <begin position="650"/>
        <end position="663"/>
    </location>
</feature>
<protein>
    <submittedName>
        <fullName evidence="4">Protein LONGIFOLIA 2-like</fullName>
    </submittedName>
</protein>
<feature type="region of interest" description="Disordered" evidence="2">
    <location>
        <begin position="765"/>
        <end position="814"/>
    </location>
</feature>
<feature type="compositionally biased region" description="Polar residues" evidence="2">
    <location>
        <begin position="629"/>
        <end position="641"/>
    </location>
</feature>
<accession>A0A1U7ZUG0</accession>
<feature type="compositionally biased region" description="Polar residues" evidence="2">
    <location>
        <begin position="300"/>
        <end position="312"/>
    </location>
</feature>
<feature type="compositionally biased region" description="Polar residues" evidence="2">
    <location>
        <begin position="720"/>
        <end position="729"/>
    </location>
</feature>
<gene>
    <name evidence="4" type="primary">LOC104597925</name>
</gene>